<gene>
    <name evidence="1" type="ORF">O181_009107</name>
</gene>
<dbReference type="AlphaFoldDB" id="A0A9Q3GK05"/>
<dbReference type="EMBL" id="AVOT02002170">
    <property type="protein sequence ID" value="MBW0469392.1"/>
    <property type="molecule type" value="Genomic_DNA"/>
</dbReference>
<reference evidence="1" key="1">
    <citation type="submission" date="2021-03" db="EMBL/GenBank/DDBJ databases">
        <title>Draft genome sequence of rust myrtle Austropuccinia psidii MF-1, a brazilian biotype.</title>
        <authorList>
            <person name="Quecine M.C."/>
            <person name="Pachon D.M.R."/>
            <person name="Bonatelli M.L."/>
            <person name="Correr F.H."/>
            <person name="Franceschini L.M."/>
            <person name="Leite T.F."/>
            <person name="Margarido G.R.A."/>
            <person name="Almeida C.A."/>
            <person name="Ferrarezi J.A."/>
            <person name="Labate C.A."/>
        </authorList>
    </citation>
    <scope>NUCLEOTIDE SEQUENCE</scope>
    <source>
        <strain evidence="1">MF-1</strain>
    </source>
</reference>
<sequence>MKREGEDFLGPWTHWMTKKRSNPFIDKKRWPAPSSHCRNVNPTGFRLVKARTPSSQMLLAKSHGLRTMRTGL</sequence>
<evidence type="ECO:0000313" key="2">
    <source>
        <dbReference type="Proteomes" id="UP000765509"/>
    </source>
</evidence>
<dbReference type="Proteomes" id="UP000765509">
    <property type="component" value="Unassembled WGS sequence"/>
</dbReference>
<keyword evidence="2" id="KW-1185">Reference proteome</keyword>
<organism evidence="1 2">
    <name type="scientific">Austropuccinia psidii MF-1</name>
    <dbReference type="NCBI Taxonomy" id="1389203"/>
    <lineage>
        <taxon>Eukaryota</taxon>
        <taxon>Fungi</taxon>
        <taxon>Dikarya</taxon>
        <taxon>Basidiomycota</taxon>
        <taxon>Pucciniomycotina</taxon>
        <taxon>Pucciniomycetes</taxon>
        <taxon>Pucciniales</taxon>
        <taxon>Sphaerophragmiaceae</taxon>
        <taxon>Austropuccinia</taxon>
    </lineage>
</organism>
<accession>A0A9Q3GK05</accession>
<proteinExistence type="predicted"/>
<protein>
    <submittedName>
        <fullName evidence="1">Uncharacterized protein</fullName>
    </submittedName>
</protein>
<evidence type="ECO:0000313" key="1">
    <source>
        <dbReference type="EMBL" id="MBW0469392.1"/>
    </source>
</evidence>
<comment type="caution">
    <text evidence="1">The sequence shown here is derived from an EMBL/GenBank/DDBJ whole genome shotgun (WGS) entry which is preliminary data.</text>
</comment>
<name>A0A9Q3GK05_9BASI</name>